<feature type="region of interest" description="Disordered" evidence="1">
    <location>
        <begin position="131"/>
        <end position="155"/>
    </location>
</feature>
<feature type="region of interest" description="Disordered" evidence="1">
    <location>
        <begin position="344"/>
        <end position="385"/>
    </location>
</feature>
<name>A0A444UJG1_ACIRT</name>
<gene>
    <name evidence="3" type="ORF">EOD39_0951</name>
</gene>
<reference evidence="3 4" key="1">
    <citation type="submission" date="2019-01" db="EMBL/GenBank/DDBJ databases">
        <title>Draft Genome and Complete Hox-Cluster Characterization of the Sterlet Sturgeon (Acipenser ruthenus).</title>
        <authorList>
            <person name="Wei Q."/>
        </authorList>
    </citation>
    <scope>NUCLEOTIDE SEQUENCE [LARGE SCALE GENOMIC DNA]</scope>
    <source>
        <strain evidence="3">WHYD16114868_AA</strain>
        <tissue evidence="3">Blood</tissue>
    </source>
</reference>
<dbReference type="EMBL" id="SCEB01214448">
    <property type="protein sequence ID" value="RXM35320.1"/>
    <property type="molecule type" value="Genomic_DNA"/>
</dbReference>
<proteinExistence type="predicted"/>
<comment type="caution">
    <text evidence="3">The sequence shown here is derived from an EMBL/GenBank/DDBJ whole genome shotgun (WGS) entry which is preliminary data.</text>
</comment>
<feature type="domain" description="Myb/SANT-like DNA-binding" evidence="2">
    <location>
        <begin position="10"/>
        <end position="104"/>
    </location>
</feature>
<dbReference type="Gene3D" id="1.10.10.60">
    <property type="entry name" value="Homeodomain-like"/>
    <property type="match status" value="1"/>
</dbReference>
<evidence type="ECO:0000313" key="4">
    <source>
        <dbReference type="Proteomes" id="UP000289886"/>
    </source>
</evidence>
<dbReference type="Proteomes" id="UP000289886">
    <property type="component" value="Unassembled WGS sequence"/>
</dbReference>
<dbReference type="AlphaFoldDB" id="A0A444UJG1"/>
<sequence>MENGEKRQNKWWSEGDTFALLALIEELGLVRELDKKRQRNDSHFKRLRYTLAKRNIDFTVNQIRNRWKSLKHKYRKIKAVGYRSGAAKLSAIESFRYFKKLDRMLARRPKPTTPPHLGCDNLVVLSASELEDHTDSDPQQPSTSVAWDPPTNGPEMDVDEENVKGPHAVPLGLKTPPWESGEEIVTLGPAGEYLYPVKPGQQQLSPAQSIGGSTGPHCTSSTPNSLGGAEDTSTLILQQLTLLNHQLEEQMAEQRAFHCSVLGMLDRQIELLQQLSSNTRAPHRGEGEGFPSEQVHGALVHIMRGVEQARAKGLVESPSRRLPLEAALPAWSVPLLELNQGSFSSSALSSTNENSSSAVTSHGGKAEPSHIADQPSPAPKNCQHK</sequence>
<feature type="compositionally biased region" description="Polar residues" evidence="1">
    <location>
        <begin position="204"/>
        <end position="225"/>
    </location>
</feature>
<dbReference type="Pfam" id="PF13837">
    <property type="entry name" value="Myb_DNA-bind_4"/>
    <property type="match status" value="1"/>
</dbReference>
<evidence type="ECO:0000259" key="2">
    <source>
        <dbReference type="Pfam" id="PF13837"/>
    </source>
</evidence>
<organism evidence="3 4">
    <name type="scientific">Acipenser ruthenus</name>
    <name type="common">Sterlet sturgeon</name>
    <dbReference type="NCBI Taxonomy" id="7906"/>
    <lineage>
        <taxon>Eukaryota</taxon>
        <taxon>Metazoa</taxon>
        <taxon>Chordata</taxon>
        <taxon>Craniata</taxon>
        <taxon>Vertebrata</taxon>
        <taxon>Euteleostomi</taxon>
        <taxon>Actinopterygii</taxon>
        <taxon>Chondrostei</taxon>
        <taxon>Acipenseriformes</taxon>
        <taxon>Acipenseridae</taxon>
        <taxon>Acipenser</taxon>
    </lineage>
</organism>
<protein>
    <recommendedName>
        <fullName evidence="2">Myb/SANT-like DNA-binding domain-containing protein</fullName>
    </recommendedName>
</protein>
<feature type="compositionally biased region" description="Low complexity" evidence="1">
    <location>
        <begin position="344"/>
        <end position="361"/>
    </location>
</feature>
<keyword evidence="4" id="KW-1185">Reference proteome</keyword>
<accession>A0A444UJG1</accession>
<evidence type="ECO:0000313" key="3">
    <source>
        <dbReference type="EMBL" id="RXM35320.1"/>
    </source>
</evidence>
<feature type="region of interest" description="Disordered" evidence="1">
    <location>
        <begin position="204"/>
        <end position="227"/>
    </location>
</feature>
<evidence type="ECO:0000256" key="1">
    <source>
        <dbReference type="SAM" id="MobiDB-lite"/>
    </source>
</evidence>
<dbReference type="InterPro" id="IPR044822">
    <property type="entry name" value="Myb_DNA-bind_4"/>
</dbReference>